<evidence type="ECO:0000313" key="3">
    <source>
        <dbReference type="Proteomes" id="UP000435357"/>
    </source>
</evidence>
<gene>
    <name evidence="2" type="ORF">F3059_09930</name>
</gene>
<dbReference type="EMBL" id="WACR01000008">
    <property type="protein sequence ID" value="KAB1063378.1"/>
    <property type="molecule type" value="Genomic_DNA"/>
</dbReference>
<proteinExistence type="predicted"/>
<organism evidence="2 3">
    <name type="scientific">Salibacter halophilus</name>
    <dbReference type="NCBI Taxonomy" id="1803916"/>
    <lineage>
        <taxon>Bacteria</taxon>
        <taxon>Pseudomonadati</taxon>
        <taxon>Bacteroidota</taxon>
        <taxon>Flavobacteriia</taxon>
        <taxon>Flavobacteriales</taxon>
        <taxon>Salibacteraceae</taxon>
        <taxon>Salibacter</taxon>
    </lineage>
</organism>
<dbReference type="AlphaFoldDB" id="A0A6N6M620"/>
<evidence type="ECO:0000256" key="1">
    <source>
        <dbReference type="SAM" id="Phobius"/>
    </source>
</evidence>
<comment type="caution">
    <text evidence="2">The sequence shown here is derived from an EMBL/GenBank/DDBJ whole genome shotgun (WGS) entry which is preliminary data.</text>
</comment>
<feature type="transmembrane region" description="Helical" evidence="1">
    <location>
        <begin position="27"/>
        <end position="50"/>
    </location>
</feature>
<sequence length="110" mass="12771">MFLVVPFVYLFLCGVVAIFINNSKSLSVWTIFLLSILVTPFVMFVAVPFLPARPKAYCTKKYKCFEVGKSYPYKIKSNRVTVYYDKRYIFPVKVFNDYFSIVTSSQISSK</sequence>
<accession>A0A6N6M620</accession>
<reference evidence="2 3" key="1">
    <citation type="submission" date="2019-09" db="EMBL/GenBank/DDBJ databases">
        <title>Genomes of Cryomorphaceae.</title>
        <authorList>
            <person name="Bowman J.P."/>
        </authorList>
    </citation>
    <scope>NUCLEOTIDE SEQUENCE [LARGE SCALE GENOMIC DNA]</scope>
    <source>
        <strain evidence="2 3">KCTC 52047</strain>
    </source>
</reference>
<name>A0A6N6M620_9FLAO</name>
<keyword evidence="1" id="KW-0812">Transmembrane</keyword>
<keyword evidence="3" id="KW-1185">Reference proteome</keyword>
<keyword evidence="1" id="KW-1133">Transmembrane helix</keyword>
<protein>
    <submittedName>
        <fullName evidence="2">Uncharacterized protein</fullName>
    </submittedName>
</protein>
<dbReference type="RefSeq" id="WP_151168769.1">
    <property type="nucleotide sequence ID" value="NZ_WACR01000008.1"/>
</dbReference>
<dbReference type="Proteomes" id="UP000435357">
    <property type="component" value="Unassembled WGS sequence"/>
</dbReference>
<evidence type="ECO:0000313" key="2">
    <source>
        <dbReference type="EMBL" id="KAB1063378.1"/>
    </source>
</evidence>
<keyword evidence="1" id="KW-0472">Membrane</keyword>